<name>A0A559KRK3_FUSOC</name>
<comment type="caution">
    <text evidence="1">The sequence shown here is derived from an EMBL/GenBank/DDBJ whole genome shotgun (WGS) entry which is preliminary data.</text>
</comment>
<proteinExistence type="predicted"/>
<sequence>MSLAVPITIARTLTRDQALERALEFAHRHGLSALLGLFQVLTQWTQRRASRQQEQTYQEIRDALPQSLNCIQAREIRAIANAFNSTPAFLAYFQAAALGSIPLVLLDLASAIRESVQASMPYDPN</sequence>
<dbReference type="AlphaFoldDB" id="A0A559KRK3"/>
<reference evidence="1 2" key="1">
    <citation type="journal article" date="2019" name="Microbiol. Resour. Announc.">
        <title>High-quality draft genome sequence of Fusarium oxysporum f. sp. cubense strain 160527, a causal agent of Panama disease.</title>
        <authorList>
            <person name="Asai S."/>
            <person name="Ayukawa Y."/>
            <person name="Gan P."/>
            <person name="Masuda S."/>
            <person name="Komatsu K."/>
            <person name="Shirasu K."/>
            <person name="Arie T."/>
        </authorList>
    </citation>
    <scope>NUCLEOTIDE SEQUENCE [LARGE SCALE GENOMIC DNA]</scope>
    <source>
        <strain evidence="1 2">160527</strain>
    </source>
</reference>
<accession>A0A559KRK3</accession>
<evidence type="ECO:0000313" key="1">
    <source>
        <dbReference type="EMBL" id="TVY62377.1"/>
    </source>
</evidence>
<organism evidence="1 2">
    <name type="scientific">Fusarium oxysporum f. sp. cubense</name>
    <dbReference type="NCBI Taxonomy" id="61366"/>
    <lineage>
        <taxon>Eukaryota</taxon>
        <taxon>Fungi</taxon>
        <taxon>Dikarya</taxon>
        <taxon>Ascomycota</taxon>
        <taxon>Pezizomycotina</taxon>
        <taxon>Sordariomycetes</taxon>
        <taxon>Hypocreomycetidae</taxon>
        <taxon>Hypocreales</taxon>
        <taxon>Nectriaceae</taxon>
        <taxon>Fusarium</taxon>
        <taxon>Fusarium oxysporum species complex</taxon>
    </lineage>
</organism>
<protein>
    <submittedName>
        <fullName evidence="1">Uncharacterized protein</fullName>
    </submittedName>
</protein>
<dbReference type="EMBL" id="SRMI01000010">
    <property type="protein sequence ID" value="TVY62377.1"/>
    <property type="molecule type" value="Genomic_DNA"/>
</dbReference>
<gene>
    <name evidence="1" type="ORF">Focb16_v004165</name>
</gene>
<evidence type="ECO:0000313" key="2">
    <source>
        <dbReference type="Proteomes" id="UP000320707"/>
    </source>
</evidence>
<dbReference type="Proteomes" id="UP000320707">
    <property type="component" value="Unassembled WGS sequence"/>
</dbReference>